<name>A0AAV9F350_ACOCL</name>
<accession>A0AAV9F350</accession>
<evidence type="ECO:0000313" key="3">
    <source>
        <dbReference type="Proteomes" id="UP001180020"/>
    </source>
</evidence>
<dbReference type="Proteomes" id="UP001180020">
    <property type="component" value="Unassembled WGS sequence"/>
</dbReference>
<feature type="chain" id="PRO_5043474205" evidence="1">
    <location>
        <begin position="27"/>
        <end position="102"/>
    </location>
</feature>
<evidence type="ECO:0000256" key="1">
    <source>
        <dbReference type="SAM" id="SignalP"/>
    </source>
</evidence>
<proteinExistence type="predicted"/>
<reference evidence="2" key="2">
    <citation type="submission" date="2023-06" db="EMBL/GenBank/DDBJ databases">
        <authorList>
            <person name="Ma L."/>
            <person name="Liu K.-W."/>
            <person name="Li Z."/>
            <person name="Hsiao Y.-Y."/>
            <person name="Qi Y."/>
            <person name="Fu T."/>
            <person name="Tang G."/>
            <person name="Zhang D."/>
            <person name="Sun W.-H."/>
            <person name="Liu D.-K."/>
            <person name="Li Y."/>
            <person name="Chen G.-Z."/>
            <person name="Liu X.-D."/>
            <person name="Liao X.-Y."/>
            <person name="Jiang Y.-T."/>
            <person name="Yu X."/>
            <person name="Hao Y."/>
            <person name="Huang J."/>
            <person name="Zhao X.-W."/>
            <person name="Ke S."/>
            <person name="Chen Y.-Y."/>
            <person name="Wu W.-L."/>
            <person name="Hsu J.-L."/>
            <person name="Lin Y.-F."/>
            <person name="Huang M.-D."/>
            <person name="Li C.-Y."/>
            <person name="Huang L."/>
            <person name="Wang Z.-W."/>
            <person name="Zhao X."/>
            <person name="Zhong W.-Y."/>
            <person name="Peng D.-H."/>
            <person name="Ahmad S."/>
            <person name="Lan S."/>
            <person name="Zhang J.-S."/>
            <person name="Tsai W.-C."/>
            <person name="Van De Peer Y."/>
            <person name="Liu Z.-J."/>
        </authorList>
    </citation>
    <scope>NUCLEOTIDE SEQUENCE</scope>
    <source>
        <strain evidence="2">CP</strain>
        <tissue evidence="2">Leaves</tissue>
    </source>
</reference>
<organism evidence="2 3">
    <name type="scientific">Acorus calamus</name>
    <name type="common">Sweet flag</name>
    <dbReference type="NCBI Taxonomy" id="4465"/>
    <lineage>
        <taxon>Eukaryota</taxon>
        <taxon>Viridiplantae</taxon>
        <taxon>Streptophyta</taxon>
        <taxon>Embryophyta</taxon>
        <taxon>Tracheophyta</taxon>
        <taxon>Spermatophyta</taxon>
        <taxon>Magnoliopsida</taxon>
        <taxon>Liliopsida</taxon>
        <taxon>Acoraceae</taxon>
        <taxon>Acorus</taxon>
    </lineage>
</organism>
<protein>
    <submittedName>
        <fullName evidence="2">Uncharacterized protein</fullName>
    </submittedName>
</protein>
<keyword evidence="3" id="KW-1185">Reference proteome</keyword>
<evidence type="ECO:0000313" key="2">
    <source>
        <dbReference type="EMBL" id="KAK1320338.1"/>
    </source>
</evidence>
<feature type="signal peptide" evidence="1">
    <location>
        <begin position="1"/>
        <end position="26"/>
    </location>
</feature>
<dbReference type="AlphaFoldDB" id="A0AAV9F350"/>
<sequence length="102" mass="10966">MAVSKSFTVLLLLLCLLFSSPSSSIARPISGLNLALPRGQVEGSSSFSSSMERTPCKLDFSDESSKVVVVEKYYQATTLFNRLPRGRVPPSGPSKGINQNGQ</sequence>
<gene>
    <name evidence="2" type="ORF">QJS10_CPA03g00967</name>
</gene>
<reference evidence="2" key="1">
    <citation type="journal article" date="2023" name="Nat. Commun.">
        <title>Diploid and tetraploid genomes of Acorus and the evolution of monocots.</title>
        <authorList>
            <person name="Ma L."/>
            <person name="Liu K.W."/>
            <person name="Li Z."/>
            <person name="Hsiao Y.Y."/>
            <person name="Qi Y."/>
            <person name="Fu T."/>
            <person name="Tang G.D."/>
            <person name="Zhang D."/>
            <person name="Sun W.H."/>
            <person name="Liu D.K."/>
            <person name="Li Y."/>
            <person name="Chen G.Z."/>
            <person name="Liu X.D."/>
            <person name="Liao X.Y."/>
            <person name="Jiang Y.T."/>
            <person name="Yu X."/>
            <person name="Hao Y."/>
            <person name="Huang J."/>
            <person name="Zhao X.W."/>
            <person name="Ke S."/>
            <person name="Chen Y.Y."/>
            <person name="Wu W.L."/>
            <person name="Hsu J.L."/>
            <person name="Lin Y.F."/>
            <person name="Huang M.D."/>
            <person name="Li C.Y."/>
            <person name="Huang L."/>
            <person name="Wang Z.W."/>
            <person name="Zhao X."/>
            <person name="Zhong W.Y."/>
            <person name="Peng D.H."/>
            <person name="Ahmad S."/>
            <person name="Lan S."/>
            <person name="Zhang J.S."/>
            <person name="Tsai W.C."/>
            <person name="Van de Peer Y."/>
            <person name="Liu Z.J."/>
        </authorList>
    </citation>
    <scope>NUCLEOTIDE SEQUENCE</scope>
    <source>
        <strain evidence="2">CP</strain>
    </source>
</reference>
<comment type="caution">
    <text evidence="2">The sequence shown here is derived from an EMBL/GenBank/DDBJ whole genome shotgun (WGS) entry which is preliminary data.</text>
</comment>
<dbReference type="EMBL" id="JAUJYO010000003">
    <property type="protein sequence ID" value="KAK1320338.1"/>
    <property type="molecule type" value="Genomic_DNA"/>
</dbReference>
<keyword evidence="1" id="KW-0732">Signal</keyword>